<protein>
    <recommendedName>
        <fullName evidence="3 8">Cytochrome c oxidase subunit 3</fullName>
    </recommendedName>
</protein>
<dbReference type="Gene3D" id="1.20.120.80">
    <property type="entry name" value="Cytochrome c oxidase, subunit III, four-helix bundle"/>
    <property type="match status" value="1"/>
</dbReference>
<dbReference type="InterPro" id="IPR000298">
    <property type="entry name" value="Cyt_c_oxidase-like_su3"/>
</dbReference>
<dbReference type="CDD" id="cd01665">
    <property type="entry name" value="Cyt_c_Oxidase_III"/>
    <property type="match status" value="1"/>
</dbReference>
<feature type="transmembrane region" description="Helical" evidence="9">
    <location>
        <begin position="78"/>
        <end position="101"/>
    </location>
</feature>
<keyword evidence="6 9" id="KW-1133">Transmembrane helix</keyword>
<evidence type="ECO:0000256" key="3">
    <source>
        <dbReference type="ARBA" id="ARBA00015944"/>
    </source>
</evidence>
<feature type="transmembrane region" description="Helical" evidence="9">
    <location>
        <begin position="158"/>
        <end position="178"/>
    </location>
</feature>
<reference evidence="11" key="1">
    <citation type="submission" date="2017-08" db="EMBL/GenBank/DDBJ databases">
        <title>The complete mitochondrial genome of Pellucidus guizhouensis sp. nov (Hemiptera: Cicadellidae: Deltocephalinae).</title>
        <authorList>
            <person name="Xing J.C."/>
            <person name="Wang J.J."/>
        </authorList>
    </citation>
    <scope>NUCLEOTIDE SEQUENCE</scope>
</reference>
<organism evidence="11">
    <name type="scientific">Cicadellidae gen. sp. 1 JCX-2018</name>
    <dbReference type="NCBI Taxonomy" id="2306300"/>
    <lineage>
        <taxon>Eukaryota</taxon>
        <taxon>Metazoa</taxon>
        <taxon>Ecdysozoa</taxon>
        <taxon>Arthropoda</taxon>
        <taxon>Hexapoda</taxon>
        <taxon>Insecta</taxon>
        <taxon>Pterygota</taxon>
        <taxon>Neoptera</taxon>
        <taxon>Paraneoptera</taxon>
        <taxon>Hemiptera</taxon>
        <taxon>Auchenorrhyncha</taxon>
        <taxon>Membracoidea</taxon>
        <taxon>Cicadellidae</taxon>
    </lineage>
</organism>
<evidence type="ECO:0000256" key="8">
    <source>
        <dbReference type="RuleBase" id="RU003375"/>
    </source>
</evidence>
<evidence type="ECO:0000256" key="2">
    <source>
        <dbReference type="ARBA" id="ARBA00010581"/>
    </source>
</evidence>
<name>A0A346RNJ1_9HEMI</name>
<feature type="transmembrane region" description="Helical" evidence="9">
    <location>
        <begin position="39"/>
        <end position="57"/>
    </location>
</feature>
<dbReference type="EMBL" id="MF784429">
    <property type="protein sequence ID" value="AXS67638.1"/>
    <property type="molecule type" value="Genomic_DNA"/>
</dbReference>
<dbReference type="PANTHER" id="PTHR11403:SF7">
    <property type="entry name" value="CYTOCHROME C OXIDASE SUBUNIT 3"/>
    <property type="match status" value="1"/>
</dbReference>
<comment type="similarity">
    <text evidence="2 8">Belongs to the cytochrome c oxidase subunit 3 family.</text>
</comment>
<dbReference type="GO" id="GO:0016020">
    <property type="term" value="C:membrane"/>
    <property type="evidence" value="ECO:0007669"/>
    <property type="project" value="UniProtKB-SubCell"/>
</dbReference>
<dbReference type="InterPro" id="IPR033945">
    <property type="entry name" value="Cyt_c_oxase_su3_dom"/>
</dbReference>
<dbReference type="InterPro" id="IPR013833">
    <property type="entry name" value="Cyt_c_oxidase_su3_a-hlx"/>
</dbReference>
<dbReference type="PANTHER" id="PTHR11403">
    <property type="entry name" value="CYTOCHROME C OXIDASE SUBUNIT III"/>
    <property type="match status" value="1"/>
</dbReference>
<dbReference type="GO" id="GO:0004129">
    <property type="term" value="F:cytochrome-c oxidase activity"/>
    <property type="evidence" value="ECO:0007669"/>
    <property type="project" value="InterPro"/>
</dbReference>
<dbReference type="InterPro" id="IPR035973">
    <property type="entry name" value="Cyt_c_oxidase_su3-like_sf"/>
</dbReference>
<gene>
    <name evidence="11" type="primary">COX3</name>
</gene>
<feature type="transmembrane region" description="Helical" evidence="9">
    <location>
        <begin position="12"/>
        <end position="33"/>
    </location>
</feature>
<accession>A0A346RNJ1</accession>
<dbReference type="AlphaFoldDB" id="A0A346RNJ1"/>
<evidence type="ECO:0000256" key="4">
    <source>
        <dbReference type="ARBA" id="ARBA00022692"/>
    </source>
</evidence>
<dbReference type="Pfam" id="PF00510">
    <property type="entry name" value="COX3"/>
    <property type="match status" value="1"/>
</dbReference>
<keyword evidence="5" id="KW-1278">Translocase</keyword>
<evidence type="ECO:0000313" key="11">
    <source>
        <dbReference type="EMBL" id="AXS67638.1"/>
    </source>
</evidence>
<evidence type="ECO:0000256" key="9">
    <source>
        <dbReference type="SAM" id="Phobius"/>
    </source>
</evidence>
<dbReference type="GO" id="GO:0006123">
    <property type="term" value="P:mitochondrial electron transport, cytochrome c to oxygen"/>
    <property type="evidence" value="ECO:0007669"/>
    <property type="project" value="TreeGrafter"/>
</dbReference>
<comment type="function">
    <text evidence="8">Component of the cytochrome c oxidase, the last enzyme in the mitochondrial electron transport chain which drives oxidative phosphorylation. The respiratory chain contains 3 multisubunit complexes succinate dehydrogenase (complex II, CII), ubiquinol-cytochrome c oxidoreductase (cytochrome b-c1 complex, complex III, CIII) and cytochrome c oxidase (complex IV, CIV), that cooperate to transfer electrons derived from NADH and succinate to molecular oxygen, creating an electrochemical gradient over the inner membrane that drives transmembrane transport and the ATP synthase. Cytochrome c oxidase is the component of the respiratory chain that catalyzes the reduction of oxygen to water. Electrons originating from reduced cytochrome c in the intermembrane space (IMS) are transferred via the dinuclear copper A center (CU(A)) of subunit 2 and heme A of subunit 1 to the active site in subunit 1, a binuclear center (BNC) formed by heme A3 and copper B (CU(B)). The BNC reduces molecular oxygen to 2 water molecules using 4 electrons from cytochrome c in the IMS and 4 protons from the mitochondrial matrix.</text>
</comment>
<evidence type="ECO:0000259" key="10">
    <source>
        <dbReference type="PROSITE" id="PS50253"/>
    </source>
</evidence>
<keyword evidence="8 11" id="KW-0496">Mitochondrion</keyword>
<dbReference type="FunFam" id="1.20.120.80:FF:000002">
    <property type="entry name" value="Cytochrome c oxidase subunit 3"/>
    <property type="match status" value="1"/>
</dbReference>
<dbReference type="SUPFAM" id="SSF81452">
    <property type="entry name" value="Cytochrome c oxidase subunit III-like"/>
    <property type="match status" value="1"/>
</dbReference>
<dbReference type="InterPro" id="IPR024791">
    <property type="entry name" value="Cyt_c/ubiquinol_Oxase_su3"/>
</dbReference>
<comment type="subcellular location">
    <subcellularLocation>
        <location evidence="1">Membrane</location>
        <topology evidence="1">Multi-pass membrane protein</topology>
    </subcellularLocation>
</comment>
<keyword evidence="4 8" id="KW-0812">Transmembrane</keyword>
<evidence type="ECO:0000256" key="5">
    <source>
        <dbReference type="ARBA" id="ARBA00022967"/>
    </source>
</evidence>
<sequence>MKSNHPFHLVDYSPWPLLTSLSTFTVMSGMIMWFSKKSLAISTLGTITMVMIMNQWWRDVTRESTMQGMHTNKVLKSMKMGMMLFIMSEILFFMSFFWAFFHSSLSPSIDVGMKWPPLGIKPFNPMNIPMLNTMILLASGISITWAHNSILNKNLTQTIQSMAITIMLGIYFSIIQMIEYWEAPFTIADSVFGSTFFMSTGFHGIHVLVGTIFILISMIRISQLHMSKMHHFGFEAAAWYWHFVDVVWLFLYISIYWWGGV</sequence>
<evidence type="ECO:0000256" key="7">
    <source>
        <dbReference type="ARBA" id="ARBA00023136"/>
    </source>
</evidence>
<feature type="transmembrane region" description="Helical" evidence="9">
    <location>
        <begin position="126"/>
        <end position="146"/>
    </location>
</feature>
<dbReference type="GO" id="GO:0005739">
    <property type="term" value="C:mitochondrion"/>
    <property type="evidence" value="ECO:0007669"/>
    <property type="project" value="TreeGrafter"/>
</dbReference>
<evidence type="ECO:0000256" key="1">
    <source>
        <dbReference type="ARBA" id="ARBA00004141"/>
    </source>
</evidence>
<keyword evidence="7 9" id="KW-0472">Membrane</keyword>
<proteinExistence type="inferred from homology"/>
<geneLocation type="mitochondrion" evidence="11"/>
<dbReference type="Gene3D" id="1.10.287.70">
    <property type="match status" value="1"/>
</dbReference>
<evidence type="ECO:0000256" key="6">
    <source>
        <dbReference type="ARBA" id="ARBA00022989"/>
    </source>
</evidence>
<feature type="transmembrane region" description="Helical" evidence="9">
    <location>
        <begin position="190"/>
        <end position="216"/>
    </location>
</feature>
<dbReference type="PROSITE" id="PS50253">
    <property type="entry name" value="COX3"/>
    <property type="match status" value="1"/>
</dbReference>
<feature type="transmembrane region" description="Helical" evidence="9">
    <location>
        <begin position="237"/>
        <end position="258"/>
    </location>
</feature>
<feature type="domain" description="Heme-copper oxidase subunit III family profile" evidence="10">
    <location>
        <begin position="3"/>
        <end position="260"/>
    </location>
</feature>